<keyword evidence="2" id="KW-1185">Reference proteome</keyword>
<sequence length="420" mass="47238">MIKKFILFVFAFAISNLSLFGQTEFKLMFYNVLNFPLEDAVPNRINDLEFILDGYRPDIFMVCELNNISGANTILNTLQDINPNYQSAIFELNTSDDNIGNQNDLQQLIYFDSSKFILENQDIITTIFRDFNHYQLKINSIEQVTTPIIIDFFVCHLKASSGSSNQASRLEMVEDLISYLDGLPADSNIILSGDFNVYTNSEPAFQKLIDTDNNIVLIDPANRIGSWHNNTNYIDVMTQSTRTQTGLGGTTGGFDDRFDFIMTSENMTANPDLSFVAGSYDVYGNNENIDCYNQSINSSDCAGSDFSYEIRNALHNFSDHLPVTLELQTNQSLSISEFSTSEMLTILESNVIGNTLKLKVDLSLVNELKLHVFNSLGQVVKTVDVNNTLISIDVSQINSGIYYITSSQFQFNPLKFVVSH</sequence>
<gene>
    <name evidence="1" type="ORF">ACFS29_03180</name>
</gene>
<evidence type="ECO:0000313" key="1">
    <source>
        <dbReference type="EMBL" id="MFD2914629.1"/>
    </source>
</evidence>
<reference evidence="2" key="1">
    <citation type="journal article" date="2019" name="Int. J. Syst. Evol. Microbiol.">
        <title>The Global Catalogue of Microorganisms (GCM) 10K type strain sequencing project: providing services to taxonomists for standard genome sequencing and annotation.</title>
        <authorList>
            <consortium name="The Broad Institute Genomics Platform"/>
            <consortium name="The Broad Institute Genome Sequencing Center for Infectious Disease"/>
            <person name="Wu L."/>
            <person name="Ma J."/>
        </authorList>
    </citation>
    <scope>NUCLEOTIDE SEQUENCE [LARGE SCALE GENOMIC DNA]</scope>
    <source>
        <strain evidence="2">KCTC 32514</strain>
    </source>
</reference>
<dbReference type="SUPFAM" id="SSF56219">
    <property type="entry name" value="DNase I-like"/>
    <property type="match status" value="1"/>
</dbReference>
<dbReference type="Gene3D" id="3.60.10.10">
    <property type="entry name" value="Endonuclease/exonuclease/phosphatase"/>
    <property type="match status" value="1"/>
</dbReference>
<evidence type="ECO:0008006" key="3">
    <source>
        <dbReference type="Google" id="ProtNLM"/>
    </source>
</evidence>
<organism evidence="1 2">
    <name type="scientific">Psychroserpens luteus</name>
    <dbReference type="NCBI Taxonomy" id="1434066"/>
    <lineage>
        <taxon>Bacteria</taxon>
        <taxon>Pseudomonadati</taxon>
        <taxon>Bacteroidota</taxon>
        <taxon>Flavobacteriia</taxon>
        <taxon>Flavobacteriales</taxon>
        <taxon>Flavobacteriaceae</taxon>
        <taxon>Psychroserpens</taxon>
    </lineage>
</organism>
<dbReference type="Proteomes" id="UP001597548">
    <property type="component" value="Unassembled WGS sequence"/>
</dbReference>
<evidence type="ECO:0000313" key="2">
    <source>
        <dbReference type="Proteomes" id="UP001597548"/>
    </source>
</evidence>
<name>A0ABW5ZNT2_9FLAO</name>
<dbReference type="EMBL" id="JBHUOS010000001">
    <property type="protein sequence ID" value="MFD2914629.1"/>
    <property type="molecule type" value="Genomic_DNA"/>
</dbReference>
<protein>
    <recommendedName>
        <fullName evidence="3">Por secretion system C-terminal sorting domain-containing protein</fullName>
    </recommendedName>
</protein>
<dbReference type="RefSeq" id="WP_194507692.1">
    <property type="nucleotide sequence ID" value="NZ_JADILU010000003.1"/>
</dbReference>
<accession>A0ABW5ZNT2</accession>
<comment type="caution">
    <text evidence="1">The sequence shown here is derived from an EMBL/GenBank/DDBJ whole genome shotgun (WGS) entry which is preliminary data.</text>
</comment>
<proteinExistence type="predicted"/>
<dbReference type="InterPro" id="IPR036691">
    <property type="entry name" value="Endo/exonu/phosph_ase_sf"/>
</dbReference>